<dbReference type="GO" id="GO:0005524">
    <property type="term" value="F:ATP binding"/>
    <property type="evidence" value="ECO:0007669"/>
    <property type="project" value="UniProtKB-UniRule"/>
</dbReference>
<keyword evidence="6" id="KW-1185">Reference proteome</keyword>
<dbReference type="PANTHER" id="PTHR23086:SF8">
    <property type="entry name" value="PHOSPHATIDYLINOSITOL 5-PHOSPHATE 4-KINASE, ISOFORM A"/>
    <property type="match status" value="1"/>
</dbReference>
<keyword evidence="1" id="KW-0418">Kinase</keyword>
<dbReference type="InterPro" id="IPR027483">
    <property type="entry name" value="PInositol-4-P-4/5-kinase_C_sf"/>
</dbReference>
<dbReference type="GO" id="GO:0046854">
    <property type="term" value="P:phosphatidylinositol phosphate biosynthetic process"/>
    <property type="evidence" value="ECO:0007669"/>
    <property type="project" value="TreeGrafter"/>
</dbReference>
<dbReference type="PANTHER" id="PTHR23086">
    <property type="entry name" value="PHOSPHATIDYLINOSITOL-4-PHOSPHATE 5-KINASE"/>
    <property type="match status" value="1"/>
</dbReference>
<feature type="compositionally biased region" description="Basic residues" evidence="2">
    <location>
        <begin position="201"/>
        <end position="213"/>
    </location>
</feature>
<accession>A0A7D9CWV0</accession>
<dbReference type="InterPro" id="IPR002498">
    <property type="entry name" value="PInositol-4-P-4/5-kinase_core"/>
</dbReference>
<dbReference type="AlphaFoldDB" id="A0A7D9CWV0"/>
<reference evidence="5 6" key="1">
    <citation type="submission" date="2019-07" db="EMBL/GenBank/DDBJ databases">
        <authorList>
            <person name="Friedrich A."/>
            <person name="Schacherer J."/>
        </authorList>
    </citation>
    <scope>NUCLEOTIDE SEQUENCE [LARGE SCALE GENOMIC DNA]</scope>
</reference>
<feature type="compositionally biased region" description="Polar residues" evidence="2">
    <location>
        <begin position="49"/>
        <end position="64"/>
    </location>
</feature>
<gene>
    <name evidence="5" type="ORF">DEBR0S2_11232G</name>
    <name evidence="4" type="ORF">HII12_003509</name>
</gene>
<evidence type="ECO:0000256" key="1">
    <source>
        <dbReference type="PROSITE-ProRule" id="PRU00781"/>
    </source>
</evidence>
<evidence type="ECO:0000256" key="2">
    <source>
        <dbReference type="SAM" id="MobiDB-lite"/>
    </source>
</evidence>
<dbReference type="Proteomes" id="UP000568158">
    <property type="component" value="Unassembled WGS sequence"/>
</dbReference>
<dbReference type="GO" id="GO:0005886">
    <property type="term" value="C:plasma membrane"/>
    <property type="evidence" value="ECO:0007669"/>
    <property type="project" value="TreeGrafter"/>
</dbReference>
<evidence type="ECO:0000313" key="6">
    <source>
        <dbReference type="Proteomes" id="UP000478008"/>
    </source>
</evidence>
<feature type="region of interest" description="Disordered" evidence="2">
    <location>
        <begin position="189"/>
        <end position="215"/>
    </location>
</feature>
<dbReference type="GO" id="GO:0016308">
    <property type="term" value="F:1-phosphatidylinositol-4-phosphate 5-kinase activity"/>
    <property type="evidence" value="ECO:0007669"/>
    <property type="project" value="TreeGrafter"/>
</dbReference>
<feature type="compositionally biased region" description="Basic and acidic residues" evidence="2">
    <location>
        <begin position="189"/>
        <end position="200"/>
    </location>
</feature>
<proteinExistence type="predicted"/>
<evidence type="ECO:0000313" key="4">
    <source>
        <dbReference type="EMBL" id="KAF6009963.1"/>
    </source>
</evidence>
<keyword evidence="1" id="KW-0067">ATP-binding</keyword>
<dbReference type="PROSITE" id="PS51455">
    <property type="entry name" value="PIPK"/>
    <property type="match status" value="1"/>
</dbReference>
<dbReference type="InterPro" id="IPR027484">
    <property type="entry name" value="PInositol-4-P-5-kinase_N"/>
</dbReference>
<evidence type="ECO:0000259" key="3">
    <source>
        <dbReference type="PROSITE" id="PS51455"/>
    </source>
</evidence>
<dbReference type="Pfam" id="PF01504">
    <property type="entry name" value="PIP5K"/>
    <property type="match status" value="1"/>
</dbReference>
<dbReference type="SMART" id="SM00330">
    <property type="entry name" value="PIPKc"/>
    <property type="match status" value="1"/>
</dbReference>
<evidence type="ECO:0000313" key="5">
    <source>
        <dbReference type="EMBL" id="VUG17594.1"/>
    </source>
</evidence>
<feature type="domain" description="PIPK" evidence="3">
    <location>
        <begin position="238"/>
        <end position="597"/>
    </location>
</feature>
<protein>
    <submittedName>
        <fullName evidence="5">DEBR0S2_11232g1_1</fullName>
    </submittedName>
</protein>
<dbReference type="Gene3D" id="3.30.810.10">
    <property type="entry name" value="2-Layer Sandwich"/>
    <property type="match status" value="1"/>
</dbReference>
<dbReference type="EMBL" id="JABCYN010000030">
    <property type="protein sequence ID" value="KAF6009963.1"/>
    <property type="molecule type" value="Genomic_DNA"/>
</dbReference>
<name>A0A7D9CWV0_DEKBR</name>
<feature type="region of interest" description="Disordered" evidence="2">
    <location>
        <begin position="31"/>
        <end position="64"/>
    </location>
</feature>
<dbReference type="Gene3D" id="3.30.800.10">
    <property type="entry name" value="Phosphatidylinositol Phosphate Kinase II Beta"/>
    <property type="match status" value="1"/>
</dbReference>
<keyword evidence="1" id="KW-0547">Nucleotide-binding</keyword>
<dbReference type="SUPFAM" id="SSF56104">
    <property type="entry name" value="SAICAR synthase-like"/>
    <property type="match status" value="1"/>
</dbReference>
<dbReference type="InterPro" id="IPR023610">
    <property type="entry name" value="PInositol-4/5-P-5/4-kinase"/>
</dbReference>
<dbReference type="CDD" id="cd17303">
    <property type="entry name" value="PIPKc_PIP5K_yeast_like"/>
    <property type="match status" value="1"/>
</dbReference>
<organism evidence="5 6">
    <name type="scientific">Dekkera bruxellensis</name>
    <name type="common">Brettanomyces custersii</name>
    <dbReference type="NCBI Taxonomy" id="5007"/>
    <lineage>
        <taxon>Eukaryota</taxon>
        <taxon>Fungi</taxon>
        <taxon>Dikarya</taxon>
        <taxon>Ascomycota</taxon>
        <taxon>Saccharomycotina</taxon>
        <taxon>Pichiomycetes</taxon>
        <taxon>Pichiales</taxon>
        <taxon>Pichiaceae</taxon>
        <taxon>Brettanomyces</taxon>
    </lineage>
</organism>
<reference evidence="4 7" key="2">
    <citation type="journal article" date="2020" name="Appl. Microbiol. Biotechnol.">
        <title>Targeted gene deletion in Brettanomyces bruxellensis with an expression-free CRISPR-Cas9 system.</title>
        <authorList>
            <person name="Varela C."/>
            <person name="Bartel C."/>
            <person name="Onetto C."/>
            <person name="Borneman A."/>
        </authorList>
    </citation>
    <scope>NUCLEOTIDE SEQUENCE [LARGE SCALE GENOMIC DNA]</scope>
    <source>
        <strain evidence="4 7">AWRI1613</strain>
    </source>
</reference>
<keyword evidence="1" id="KW-0808">Transferase</keyword>
<sequence>MAIQAVSVDPVVLPEATVRISIDSGKINTDTLPSTSNSSNIRNEDSFPWRTNSGSFRNASQDSTSKLLQDMNAYRIRSKAKLSGKDISGQPISSPLEMTEMAETTKNELHTRGIKSYSSTDLSSSIGHKRPTIKDFKSPSFSVDLLNSRRNYLAQRALTSRDSTSAKRGYNETGTIIIPKAYEKTELAKKKFDKDDDASTKPKRPSSSKHRFSKTGSFVKEARHRPSEKYVIPGQKVQEGHHNYILAYNMITGIRVAVSRRSQIPKPLTNKDYREVSKIVFNWEGGAKTPFSKYEFKFKDYAPEVFRHLRSIFHVDQADYLLSLTEKVALTELGSPGKSGSFFYYSRDYRFIIKTIHYSEYRHLRRILKQYHDYVMENPGTLLCQFYGLHRLKMHTKHGLVQLHFVVMNNIFPPTSQIHERFDLKGSTCGRYTDIAKATEEQKTSLCLKDLNFLRSNTKIHLGPEMKTAVLEQLRKDVKFLEATNTMDYSLLLGVHKMSDEEMNTPVSQNPPFLSTRDVSSSKIFSLPDGGIRAADESGKELPIVYYMAIIDCLTNYSTRKRLETFFRSMKHKKSTISAISPVAYGKRFYLFMKAGMTHSKEFKT</sequence>
<dbReference type="Proteomes" id="UP000478008">
    <property type="component" value="Unassembled WGS sequence"/>
</dbReference>
<evidence type="ECO:0000313" key="7">
    <source>
        <dbReference type="Proteomes" id="UP000568158"/>
    </source>
</evidence>
<feature type="compositionally biased region" description="Polar residues" evidence="2">
    <location>
        <begin position="31"/>
        <end position="41"/>
    </location>
</feature>
<dbReference type="EMBL" id="CABFWN010000002">
    <property type="protein sequence ID" value="VUG17594.1"/>
    <property type="molecule type" value="Genomic_DNA"/>
</dbReference>